<dbReference type="PANTHER" id="PTHR43014">
    <property type="entry name" value="MERCURIC REDUCTASE"/>
    <property type="match status" value="1"/>
</dbReference>
<evidence type="ECO:0000256" key="2">
    <source>
        <dbReference type="ARBA" id="ARBA00022630"/>
    </source>
</evidence>
<dbReference type="NCBIfam" id="NF004939">
    <property type="entry name" value="PRK06292.1-1"/>
    <property type="match status" value="1"/>
</dbReference>
<dbReference type="AlphaFoldDB" id="A0A1I1P7J0"/>
<dbReference type="InterPro" id="IPR023753">
    <property type="entry name" value="FAD/NAD-binding_dom"/>
</dbReference>
<accession>A0A1I1P7J0</accession>
<dbReference type="GO" id="GO:0050660">
    <property type="term" value="F:flavin adenine dinucleotide binding"/>
    <property type="evidence" value="ECO:0007669"/>
    <property type="project" value="TreeGrafter"/>
</dbReference>
<dbReference type="RefSeq" id="WP_205407733.1">
    <property type="nucleotide sequence ID" value="NZ_FOMJ01000001.1"/>
</dbReference>
<evidence type="ECO:0000256" key="1">
    <source>
        <dbReference type="ARBA" id="ARBA00001974"/>
    </source>
</evidence>
<dbReference type="Gene3D" id="3.30.390.30">
    <property type="match status" value="1"/>
</dbReference>
<dbReference type="PANTHER" id="PTHR43014:SF4">
    <property type="entry name" value="PYRIDINE NUCLEOTIDE-DISULFIDE OXIDOREDUCTASE RCLA-RELATED"/>
    <property type="match status" value="1"/>
</dbReference>
<evidence type="ECO:0000313" key="6">
    <source>
        <dbReference type="EMBL" id="SFD05685.1"/>
    </source>
</evidence>
<reference evidence="6 7" key="1">
    <citation type="submission" date="2016-10" db="EMBL/GenBank/DDBJ databases">
        <authorList>
            <person name="de Groot N.N."/>
        </authorList>
    </citation>
    <scope>NUCLEOTIDE SEQUENCE [LARGE SCALE GENOMIC DNA]</scope>
    <source>
        <strain evidence="6 7">HL3</strain>
    </source>
</reference>
<evidence type="ECO:0000259" key="4">
    <source>
        <dbReference type="Pfam" id="PF02852"/>
    </source>
</evidence>
<keyword evidence="3" id="KW-0274">FAD</keyword>
<dbReference type="SUPFAM" id="SSF55424">
    <property type="entry name" value="FAD/NAD-linked reductases, dimerisation (C-terminal) domain"/>
    <property type="match status" value="1"/>
</dbReference>
<dbReference type="InterPro" id="IPR004099">
    <property type="entry name" value="Pyr_nucl-diS_OxRdtase_dimer"/>
</dbReference>
<protein>
    <submittedName>
        <fullName evidence="6">Dihydrolipoamide dehydrogenase</fullName>
    </submittedName>
</protein>
<dbReference type="InterPro" id="IPR036188">
    <property type="entry name" value="FAD/NAD-bd_sf"/>
</dbReference>
<comment type="cofactor">
    <cofactor evidence="1">
        <name>FAD</name>
        <dbReference type="ChEBI" id="CHEBI:57692"/>
    </cofactor>
</comment>
<dbReference type="STRING" id="1123397.SAMN05660831_00643"/>
<evidence type="ECO:0000259" key="5">
    <source>
        <dbReference type="Pfam" id="PF07992"/>
    </source>
</evidence>
<dbReference type="Pfam" id="PF07992">
    <property type="entry name" value="Pyr_redox_2"/>
    <property type="match status" value="1"/>
</dbReference>
<feature type="domain" description="Pyridine nucleotide-disulphide oxidoreductase dimerisation" evidence="4">
    <location>
        <begin position="331"/>
        <end position="434"/>
    </location>
</feature>
<organism evidence="6 7">
    <name type="scientific">Thiohalospira halophila DSM 15071</name>
    <dbReference type="NCBI Taxonomy" id="1123397"/>
    <lineage>
        <taxon>Bacteria</taxon>
        <taxon>Pseudomonadati</taxon>
        <taxon>Pseudomonadota</taxon>
        <taxon>Gammaproteobacteria</taxon>
        <taxon>Thiohalospirales</taxon>
        <taxon>Thiohalospiraceae</taxon>
        <taxon>Thiohalospira</taxon>
    </lineage>
</organism>
<dbReference type="EMBL" id="FOMJ01000001">
    <property type="protein sequence ID" value="SFD05685.1"/>
    <property type="molecule type" value="Genomic_DNA"/>
</dbReference>
<feature type="domain" description="FAD/NAD(P)-binding" evidence="5">
    <location>
        <begin position="5"/>
        <end position="307"/>
    </location>
</feature>
<proteinExistence type="predicted"/>
<gene>
    <name evidence="6" type="ORF">SAMN05660831_00643</name>
</gene>
<dbReference type="PRINTS" id="PR00411">
    <property type="entry name" value="PNDRDTASEI"/>
</dbReference>
<evidence type="ECO:0000313" key="7">
    <source>
        <dbReference type="Proteomes" id="UP000198611"/>
    </source>
</evidence>
<dbReference type="Pfam" id="PF02852">
    <property type="entry name" value="Pyr_redox_dim"/>
    <property type="match status" value="1"/>
</dbReference>
<dbReference type="Proteomes" id="UP000198611">
    <property type="component" value="Unassembled WGS sequence"/>
</dbReference>
<dbReference type="GO" id="GO:0003955">
    <property type="term" value="F:NAD(P)H dehydrogenase (quinone) activity"/>
    <property type="evidence" value="ECO:0007669"/>
    <property type="project" value="TreeGrafter"/>
</dbReference>
<evidence type="ECO:0000256" key="3">
    <source>
        <dbReference type="ARBA" id="ARBA00022827"/>
    </source>
</evidence>
<keyword evidence="7" id="KW-1185">Reference proteome</keyword>
<name>A0A1I1P7J0_9GAMM</name>
<dbReference type="InterPro" id="IPR016156">
    <property type="entry name" value="FAD/NAD-linked_Rdtase_dimer_sf"/>
</dbReference>
<dbReference type="PRINTS" id="PR00368">
    <property type="entry name" value="FADPNR"/>
</dbReference>
<keyword evidence="2" id="KW-0285">Flavoprotein</keyword>
<dbReference type="SUPFAM" id="SSF51905">
    <property type="entry name" value="FAD/NAD(P)-binding domain"/>
    <property type="match status" value="1"/>
</dbReference>
<sequence>MRSVSLAIIGAGTAGITAYKEARRHSEVVVLIEGGPGGTTCARVGCMPSKALIAAAEAVHGADWLHRRGLAGPPGSVDGAAILERVRSLRDDFAAGPAGMLEELGDRAIRQHARFLEPGLLELADGEQLRAEAVILATGSEPVVPDHWPELGNRLLTSDTLFEQRELPARLAVVGLGAIGLELGQALARLGVAVTGFEIGDRLGDLGDAAVSEAARAALAGEMELRLGQAVEPRPDEEGVSIEGEHYDAILVTAGRRPHLAGLGLENLGLDPAGPLPVDPATLRVADLPVWAAGDVAGLRPIQHEAADEGRIAAHQALNTGVRAGRRVELAVVFSDPGLARVGPRPSLLPAGTVTGRVELAGHGRARMNDRDAGAIALHADPATGRLLGAELAAPEAEHLAHLLAWAVGTGLTVDDALTLPFYHPTLEEALRSALQAARRAAGHRRQGLDLPQP</sequence>
<dbReference type="Gene3D" id="3.50.50.60">
    <property type="entry name" value="FAD/NAD(P)-binding domain"/>
    <property type="match status" value="2"/>
</dbReference>